<dbReference type="Proteomes" id="UP000018721">
    <property type="component" value="Unassembled WGS sequence"/>
</dbReference>
<evidence type="ECO:0000313" key="3">
    <source>
        <dbReference type="EMBL" id="ETI48015.1"/>
    </source>
</evidence>
<dbReference type="Pfam" id="PF24906">
    <property type="entry name" value="Zf_WRKY19"/>
    <property type="match status" value="4"/>
</dbReference>
<evidence type="ECO:0000256" key="1">
    <source>
        <dbReference type="SAM" id="MobiDB-lite"/>
    </source>
</evidence>
<dbReference type="OrthoDB" id="77038at2759"/>
<dbReference type="PANTHER" id="PTHR31827">
    <property type="entry name" value="EMB|CAB89363.1"/>
    <property type="match status" value="1"/>
</dbReference>
<feature type="domain" description="C2H2-type" evidence="2">
    <location>
        <begin position="578"/>
        <end position="602"/>
    </location>
</feature>
<sequence>MGNSSCQSPRQEKHCPSRSRSLTRSLSTEPPLRHGQAASLLWRHGHSSISEINSATAPRALDGGYGVVKDDSRRQDIIHPQYRLGCEKNDEGRVPGLILPFTAYSDDALVLSKPTMHHTIDKHVSDYPQYHDHSSSTDIGELKRDPNDTGMIATPIYELDPDMMGMLANNWNLNADQPQTPVADWSYDPAPANSQPLYDPNALMVGENNQPDSAIVTPTTSTMGMTISALSFCSGGSMINSNSMQQPMNPPMDPFIGVDSNFVMPYQACETLPTPYNRGATYNPQFDGGNINAAGMNQCALNRDHLVDNQLRENSVPYFSSNNTPQTMMDIHPTFQDVMGNNALLNEVAHPPAATLAAMNGTAIPELALLEDDDSDWNGSSSGFSAVGSSPLANNAIPTDTTQTNVVSQLAPSRMKVSTNTDGIKKPKRIRRLCSVAGCGKRARSQDLCIAHGGGRRCMVEGCEKSSQGGNMCIKHGGGKRCKYPGCDKAAQTNALCKAHGGGPRCQFPGCTKSSQGGGFCRAHGGGKRCAAQGCNKGTQRGDFCALHGGSRFCEIPGCMRNDRGGGFCAHHGGGKRCSVSNCNRSCRRNGLCSTHLRLLGHEADDKVANAPTPAAISAAMSISMDVSSV</sequence>
<evidence type="ECO:0000259" key="2">
    <source>
        <dbReference type="PROSITE" id="PS00028"/>
    </source>
</evidence>
<proteinExistence type="predicted"/>
<reference evidence="3 4" key="1">
    <citation type="submission" date="2013-11" db="EMBL/GenBank/DDBJ databases">
        <title>The Genome Sequence of Phytophthora parasitica P1569.</title>
        <authorList>
            <consortium name="The Broad Institute Genomics Platform"/>
            <person name="Russ C."/>
            <person name="Tyler B."/>
            <person name="Panabieres F."/>
            <person name="Shan W."/>
            <person name="Tripathy S."/>
            <person name="Grunwald N."/>
            <person name="Machado M."/>
            <person name="Johnson C.S."/>
            <person name="Arredondo F."/>
            <person name="Hong C."/>
            <person name="Coffey M."/>
            <person name="Young S.K."/>
            <person name="Zeng Q."/>
            <person name="Gargeya S."/>
            <person name="Fitzgerald M."/>
            <person name="Abouelleil A."/>
            <person name="Alvarado L."/>
            <person name="Chapman S.B."/>
            <person name="Gainer-Dewar J."/>
            <person name="Goldberg J."/>
            <person name="Griggs A."/>
            <person name="Gujja S."/>
            <person name="Hansen M."/>
            <person name="Howarth C."/>
            <person name="Imamovic A."/>
            <person name="Ireland A."/>
            <person name="Larimer J."/>
            <person name="McCowan C."/>
            <person name="Murphy C."/>
            <person name="Pearson M."/>
            <person name="Poon T.W."/>
            <person name="Priest M."/>
            <person name="Roberts A."/>
            <person name="Saif S."/>
            <person name="Shea T."/>
            <person name="Sykes S."/>
            <person name="Wortman J."/>
            <person name="Nusbaum C."/>
            <person name="Birren B."/>
        </authorList>
    </citation>
    <scope>NUCLEOTIDE SEQUENCE [LARGE SCALE GENOMIC DNA]</scope>
    <source>
        <strain evidence="3 4">P1569</strain>
    </source>
</reference>
<name>V9F982_PHYNI</name>
<dbReference type="EMBL" id="ANIZ01001369">
    <property type="protein sequence ID" value="ETI48015.1"/>
    <property type="molecule type" value="Genomic_DNA"/>
</dbReference>
<keyword evidence="4" id="KW-1185">Reference proteome</keyword>
<feature type="compositionally biased region" description="Low complexity" evidence="1">
    <location>
        <begin position="18"/>
        <end position="28"/>
    </location>
</feature>
<gene>
    <name evidence="3" type="ORF">F443_07857</name>
</gene>
<dbReference type="eggNOG" id="ENOG502QW1V">
    <property type="taxonomic scope" value="Eukaryota"/>
</dbReference>
<dbReference type="InterPro" id="IPR056866">
    <property type="entry name" value="Znf_WRKY19"/>
</dbReference>
<dbReference type="PROSITE" id="PS00028">
    <property type="entry name" value="ZINC_FINGER_C2H2_1"/>
    <property type="match status" value="1"/>
</dbReference>
<dbReference type="HOGENOM" id="CLU_033300_0_0_1"/>
<dbReference type="AlphaFoldDB" id="V9F982"/>
<protein>
    <recommendedName>
        <fullName evidence="2">C2H2-type domain-containing protein</fullName>
    </recommendedName>
</protein>
<evidence type="ECO:0000313" key="4">
    <source>
        <dbReference type="Proteomes" id="UP000018721"/>
    </source>
</evidence>
<organism evidence="3 4">
    <name type="scientific">Phytophthora nicotianae P1569</name>
    <dbReference type="NCBI Taxonomy" id="1317065"/>
    <lineage>
        <taxon>Eukaryota</taxon>
        <taxon>Sar</taxon>
        <taxon>Stramenopiles</taxon>
        <taxon>Oomycota</taxon>
        <taxon>Peronosporomycetes</taxon>
        <taxon>Peronosporales</taxon>
        <taxon>Peronosporaceae</taxon>
        <taxon>Phytophthora</taxon>
    </lineage>
</organism>
<feature type="region of interest" description="Disordered" evidence="1">
    <location>
        <begin position="127"/>
        <end position="147"/>
    </location>
</feature>
<comment type="caution">
    <text evidence="3">The sequence shown here is derived from an EMBL/GenBank/DDBJ whole genome shotgun (WGS) entry which is preliminary data.</text>
</comment>
<accession>V9F982</accession>
<dbReference type="InterPro" id="IPR013087">
    <property type="entry name" value="Znf_C2H2_type"/>
</dbReference>
<dbReference type="PANTHER" id="PTHR31827:SF1">
    <property type="entry name" value="EMB|CAB89363.1"/>
    <property type="match status" value="1"/>
</dbReference>
<feature type="region of interest" description="Disordered" evidence="1">
    <location>
        <begin position="1"/>
        <end position="33"/>
    </location>
</feature>